<proteinExistence type="predicted"/>
<accession>A0A5D2GWC9</accession>
<keyword evidence="1" id="KW-1133">Transmembrane helix</keyword>
<dbReference type="InterPro" id="IPR008906">
    <property type="entry name" value="HATC_C_dom"/>
</dbReference>
<dbReference type="PANTHER" id="PTHR23272">
    <property type="entry name" value="BED FINGER-RELATED"/>
    <property type="match status" value="1"/>
</dbReference>
<keyword evidence="4" id="KW-1185">Reference proteome</keyword>
<dbReference type="InterPro" id="IPR012337">
    <property type="entry name" value="RNaseH-like_sf"/>
</dbReference>
<protein>
    <recommendedName>
        <fullName evidence="2">HAT C-terminal dimerisation domain-containing protein</fullName>
    </recommendedName>
</protein>
<name>A0A5D2GWC9_GOSDA</name>
<dbReference type="Proteomes" id="UP000323506">
    <property type="component" value="Chromosome A04"/>
</dbReference>
<evidence type="ECO:0000256" key="1">
    <source>
        <dbReference type="SAM" id="Phobius"/>
    </source>
</evidence>
<keyword evidence="1" id="KW-0812">Transmembrane</keyword>
<evidence type="ECO:0000313" key="4">
    <source>
        <dbReference type="Proteomes" id="UP000323506"/>
    </source>
</evidence>
<evidence type="ECO:0000313" key="3">
    <source>
        <dbReference type="EMBL" id="TYH22151.1"/>
    </source>
</evidence>
<gene>
    <name evidence="3" type="ORF">ES288_A04G104000v1</name>
</gene>
<reference evidence="3 4" key="1">
    <citation type="submission" date="2019-06" db="EMBL/GenBank/DDBJ databases">
        <title>WGS assembly of Gossypium darwinii.</title>
        <authorList>
            <person name="Chen Z.J."/>
            <person name="Sreedasyam A."/>
            <person name="Ando A."/>
            <person name="Song Q."/>
            <person name="De L."/>
            <person name="Hulse-Kemp A."/>
            <person name="Ding M."/>
            <person name="Ye W."/>
            <person name="Kirkbride R."/>
            <person name="Jenkins J."/>
            <person name="Plott C."/>
            <person name="Lovell J."/>
            <person name="Lin Y.-M."/>
            <person name="Vaughn R."/>
            <person name="Liu B."/>
            <person name="Li W."/>
            <person name="Simpson S."/>
            <person name="Scheffler B."/>
            <person name="Saski C."/>
            <person name="Grover C."/>
            <person name="Hu G."/>
            <person name="Conover J."/>
            <person name="Carlson J."/>
            <person name="Shu S."/>
            <person name="Boston L."/>
            <person name="Williams M."/>
            <person name="Peterson D."/>
            <person name="Mcgee K."/>
            <person name="Jones D."/>
            <person name="Wendel J."/>
            <person name="Stelly D."/>
            <person name="Grimwood J."/>
            <person name="Schmutz J."/>
        </authorList>
    </citation>
    <scope>NUCLEOTIDE SEQUENCE [LARGE SCALE GENOMIC DNA]</scope>
    <source>
        <strain evidence="3">1808015.09</strain>
    </source>
</reference>
<feature type="domain" description="HAT C-terminal dimerisation" evidence="2">
    <location>
        <begin position="164"/>
        <end position="221"/>
    </location>
</feature>
<organism evidence="3 4">
    <name type="scientific">Gossypium darwinii</name>
    <name type="common">Darwin's cotton</name>
    <name type="synonym">Gossypium barbadense var. darwinii</name>
    <dbReference type="NCBI Taxonomy" id="34276"/>
    <lineage>
        <taxon>Eukaryota</taxon>
        <taxon>Viridiplantae</taxon>
        <taxon>Streptophyta</taxon>
        <taxon>Embryophyta</taxon>
        <taxon>Tracheophyta</taxon>
        <taxon>Spermatophyta</taxon>
        <taxon>Magnoliopsida</taxon>
        <taxon>eudicotyledons</taxon>
        <taxon>Gunneridae</taxon>
        <taxon>Pentapetalae</taxon>
        <taxon>rosids</taxon>
        <taxon>malvids</taxon>
        <taxon>Malvales</taxon>
        <taxon>Malvaceae</taxon>
        <taxon>Malvoideae</taxon>
        <taxon>Gossypium</taxon>
    </lineage>
</organism>
<dbReference type="SUPFAM" id="SSF53098">
    <property type="entry name" value="Ribonuclease H-like"/>
    <property type="match status" value="1"/>
</dbReference>
<evidence type="ECO:0000259" key="2">
    <source>
        <dbReference type="Pfam" id="PF05699"/>
    </source>
</evidence>
<keyword evidence="1" id="KW-0472">Membrane</keyword>
<feature type="transmembrane region" description="Helical" evidence="1">
    <location>
        <begin position="173"/>
        <end position="193"/>
    </location>
</feature>
<dbReference type="Pfam" id="PF05699">
    <property type="entry name" value="Dimer_Tnp_hAT"/>
    <property type="match status" value="1"/>
</dbReference>
<sequence length="240" mass="27975">MKKFNKCHRVVLMYYAKERDHVKIGNNKIFSITLDNVFYNDDMVSCLKNCFRANQALLCDDYWGQRDKYYQIFILFDEEWRNIAILCNFLKGFGRFTRSCLIQLKVLIFFNSNGFVQTILSNLKLLFDKYVKNSKSTSSSLVESSNVSNNNLVYSSFHQLNYKSSIRYHEFSLLARDLLAILILIIASVSAFSTGKKVITPLRSSLKLKMVQVIVCFDDWMRAKGFSTCNYYSCFLVIIL</sequence>
<dbReference type="AlphaFoldDB" id="A0A5D2GWC9"/>
<dbReference type="EMBL" id="CM017691">
    <property type="protein sequence ID" value="TYH22151.1"/>
    <property type="molecule type" value="Genomic_DNA"/>
</dbReference>
<dbReference type="GO" id="GO:0046983">
    <property type="term" value="F:protein dimerization activity"/>
    <property type="evidence" value="ECO:0007669"/>
    <property type="project" value="InterPro"/>
</dbReference>
<dbReference type="PANTHER" id="PTHR23272:SF189">
    <property type="entry name" value="ZINC FINGER BED DOMAIN-CONTAINING PROTEIN RICESLEEPER 1-LIKE"/>
    <property type="match status" value="1"/>
</dbReference>